<proteinExistence type="predicted"/>
<sequence>MGRLLERLKAGSTAYNVEPTGEGGFILVRRDEHAEEFTELVRDLINRPTDEFVILPTTDGHMGYVRAVILPL</sequence>
<accession>A0A0B4D6L7</accession>
<dbReference type="Proteomes" id="UP000031166">
    <property type="component" value="Unassembled WGS sequence"/>
</dbReference>
<evidence type="ECO:0000313" key="2">
    <source>
        <dbReference type="Proteomes" id="UP000031166"/>
    </source>
</evidence>
<dbReference type="RefSeq" id="WP_039244818.1">
    <property type="nucleotide sequence ID" value="NZ_JWSY01000005.1"/>
</dbReference>
<dbReference type="EMBL" id="JWSY01000005">
    <property type="protein sequence ID" value="KIC59775.1"/>
    <property type="molecule type" value="Genomic_DNA"/>
</dbReference>
<dbReference type="AlphaFoldDB" id="A0A0B4D6L7"/>
<reference evidence="1 2" key="1">
    <citation type="submission" date="2014-12" db="EMBL/GenBank/DDBJ databases">
        <title>Genome sequencing of Brevundimonas nasdae TPW30.</title>
        <authorList>
            <person name="Tan P.W."/>
            <person name="Chan K.-G."/>
        </authorList>
    </citation>
    <scope>NUCLEOTIDE SEQUENCE [LARGE SCALE GENOMIC DNA]</scope>
    <source>
        <strain evidence="1 2">TPW30</strain>
    </source>
</reference>
<gene>
    <name evidence="1" type="ORF">RM53_05085</name>
</gene>
<protein>
    <submittedName>
        <fullName evidence="1">Uncharacterized protein</fullName>
    </submittedName>
</protein>
<name>A0A0B4D6L7_9CAUL</name>
<comment type="caution">
    <text evidence="1">The sequence shown here is derived from an EMBL/GenBank/DDBJ whole genome shotgun (WGS) entry which is preliminary data.</text>
</comment>
<evidence type="ECO:0000313" key="1">
    <source>
        <dbReference type="EMBL" id="KIC59775.1"/>
    </source>
</evidence>
<organism evidence="1 2">
    <name type="scientific">Brevundimonas nasdae</name>
    <dbReference type="NCBI Taxonomy" id="172043"/>
    <lineage>
        <taxon>Bacteria</taxon>
        <taxon>Pseudomonadati</taxon>
        <taxon>Pseudomonadota</taxon>
        <taxon>Alphaproteobacteria</taxon>
        <taxon>Caulobacterales</taxon>
        <taxon>Caulobacteraceae</taxon>
        <taxon>Brevundimonas</taxon>
    </lineage>
</organism>